<reference evidence="1 2" key="1">
    <citation type="submission" date="2023-09" db="EMBL/GenBank/DDBJ databases">
        <title>Whole genome shotgun sequencing (WGS) of Bosea sp. ZW T0_25, isolated from stored onions (Allium cepa).</title>
        <authorList>
            <person name="Stoll D.A."/>
            <person name="Huch M."/>
        </authorList>
    </citation>
    <scope>NUCLEOTIDE SEQUENCE [LARGE SCALE GENOMIC DNA]</scope>
    <source>
        <strain evidence="1 2">ZW T0_25</strain>
    </source>
</reference>
<protein>
    <submittedName>
        <fullName evidence="1">Uncharacterized protein</fullName>
    </submittedName>
</protein>
<proteinExistence type="predicted"/>
<dbReference type="EMBL" id="JAWDID010000022">
    <property type="protein sequence ID" value="MDU0341300.1"/>
    <property type="molecule type" value="Genomic_DNA"/>
</dbReference>
<evidence type="ECO:0000313" key="2">
    <source>
        <dbReference type="Proteomes" id="UP001254257"/>
    </source>
</evidence>
<organism evidence="1 2">
    <name type="scientific">Bosea rubneri</name>
    <dbReference type="NCBI Taxonomy" id="3075434"/>
    <lineage>
        <taxon>Bacteria</taxon>
        <taxon>Pseudomonadati</taxon>
        <taxon>Pseudomonadota</taxon>
        <taxon>Alphaproteobacteria</taxon>
        <taxon>Hyphomicrobiales</taxon>
        <taxon>Boseaceae</taxon>
        <taxon>Bosea</taxon>
    </lineage>
</organism>
<accession>A0ABU3S924</accession>
<dbReference type="Proteomes" id="UP001254257">
    <property type="component" value="Unassembled WGS sequence"/>
</dbReference>
<evidence type="ECO:0000313" key="1">
    <source>
        <dbReference type="EMBL" id="MDU0341300.1"/>
    </source>
</evidence>
<comment type="caution">
    <text evidence="1">The sequence shown here is derived from an EMBL/GenBank/DDBJ whole genome shotgun (WGS) entry which is preliminary data.</text>
</comment>
<keyword evidence="2" id="KW-1185">Reference proteome</keyword>
<name>A0ABU3S924_9HYPH</name>
<sequence>MIRHVSAEFTHAGAGKAIGAHLYRFPNINGIGTRRRVIDLGDEIVVRPTACAVPDQKLHHHDVALCPRTTESAFHSRSNADSINVIGSS</sequence>
<gene>
    <name evidence="1" type="ORF">RKE40_15480</name>
</gene>
<dbReference type="RefSeq" id="WP_316019127.1">
    <property type="nucleotide sequence ID" value="NZ_JAWDID010000022.1"/>
</dbReference>